<dbReference type="RefSeq" id="WP_146164309.1">
    <property type="nucleotide sequence ID" value="NZ_PVZG01000038.1"/>
</dbReference>
<evidence type="ECO:0000313" key="3">
    <source>
        <dbReference type="Proteomes" id="UP000239209"/>
    </source>
</evidence>
<dbReference type="OrthoDB" id="9831769at2"/>
<comment type="caution">
    <text evidence="2">The sequence shown here is derived from an EMBL/GenBank/DDBJ whole genome shotgun (WGS) entry which is preliminary data.</text>
</comment>
<gene>
    <name evidence="2" type="ORF">CLV70_1382</name>
</gene>
<evidence type="ECO:0000256" key="1">
    <source>
        <dbReference type="SAM" id="MobiDB-lite"/>
    </source>
</evidence>
<organism evidence="2 3">
    <name type="scientific">Pseudosporangium ferrugineum</name>
    <dbReference type="NCBI Taxonomy" id="439699"/>
    <lineage>
        <taxon>Bacteria</taxon>
        <taxon>Bacillati</taxon>
        <taxon>Actinomycetota</taxon>
        <taxon>Actinomycetes</taxon>
        <taxon>Micromonosporales</taxon>
        <taxon>Micromonosporaceae</taxon>
        <taxon>Pseudosporangium</taxon>
    </lineage>
</organism>
<name>A0A2T0RD79_9ACTN</name>
<evidence type="ECO:0000313" key="2">
    <source>
        <dbReference type="EMBL" id="PRY19125.1"/>
    </source>
</evidence>
<reference evidence="2 3" key="1">
    <citation type="submission" date="2018-03" db="EMBL/GenBank/DDBJ databases">
        <title>Genomic Encyclopedia of Archaeal and Bacterial Type Strains, Phase II (KMG-II): from individual species to whole genera.</title>
        <authorList>
            <person name="Goeker M."/>
        </authorList>
    </citation>
    <scope>NUCLEOTIDE SEQUENCE [LARGE SCALE GENOMIC DNA]</scope>
    <source>
        <strain evidence="2 3">DSM 45348</strain>
    </source>
</reference>
<accession>A0A2T0RD79</accession>
<dbReference type="Proteomes" id="UP000239209">
    <property type="component" value="Unassembled WGS sequence"/>
</dbReference>
<dbReference type="AlphaFoldDB" id="A0A2T0RD79"/>
<proteinExistence type="predicted"/>
<keyword evidence="3" id="KW-1185">Reference proteome</keyword>
<dbReference type="EMBL" id="PVZG01000038">
    <property type="protein sequence ID" value="PRY19125.1"/>
    <property type="molecule type" value="Genomic_DNA"/>
</dbReference>
<feature type="compositionally biased region" description="Low complexity" evidence="1">
    <location>
        <begin position="79"/>
        <end position="89"/>
    </location>
</feature>
<sequence>MPLEVAQAIALPDEVANIARLAKSLFSKETVPTTLAAIAVVVSVWAAFISRKSMKASERSAAAAEIQAGHAASQAEAAEIQARAAMDQANSASSEAGTAHHQTEISALEAARQRIDARMPRVMTVIFKKEDLAGLSENLGDLPIPLPAPTQGKRVRLDHWSTDGSVNDTPHWAWDAYFVSHGLLHNYGNEPVRVVRNGVQFYAGVHPATGEELREPMTDHHGVRILHPGQTTLFQVVASKQVDDWVNVLKSGEKEQEVCEAYLWFYPADSEEPECGVKLVTSGLPLERHSSDEVYAIFKPGSYFDLNITHIRKYPDSTQEILLRLKGDQEDVAWFMIKKEQDRAIRDYVRNRARDEVVDEDSPSPMSGD</sequence>
<protein>
    <submittedName>
        <fullName evidence="2">Uncharacterized protein</fullName>
    </submittedName>
</protein>
<feature type="region of interest" description="Disordered" evidence="1">
    <location>
        <begin position="79"/>
        <end position="103"/>
    </location>
</feature>